<evidence type="ECO:0000256" key="4">
    <source>
        <dbReference type="ARBA" id="ARBA00023163"/>
    </source>
</evidence>
<dbReference type="Pfam" id="PF04082">
    <property type="entry name" value="Fungal_trans"/>
    <property type="match status" value="1"/>
</dbReference>
<comment type="caution">
    <text evidence="8">The sequence shown here is derived from an EMBL/GenBank/DDBJ whole genome shotgun (WGS) entry which is preliminary data.</text>
</comment>
<dbReference type="InterPro" id="IPR001138">
    <property type="entry name" value="Zn2Cys6_DnaBD"/>
</dbReference>
<keyword evidence="5" id="KW-0539">Nucleus</keyword>
<sequence>MANKPTFTDKGTLQRGKACLRCRKRKMRCDGNRPACQQCTHAKKPDGCEYDDGKGKTRTQILRETIQRLEHRVRELEDPEYVSPAVILFDPHSQQSESSSSSYGSPGSTSISVSHSPFPPESTNSPAENWLNAPVSPSPSPFTTDIFFEEPQSYQTPFDLGPMLLDIFSPHRYQCGLGIHMGHLRESLSLPASEQRHPALMNAIYLWACFVSRPKPLSQHEETFLIQALDSVRDGLRQSDRLLDVIQASCLLSLYFLANGRLVEGSFHASAVASLAVQCGLQTAVTGEGTFSPSSSRERLSLDHVESGYKEGERILAFWQVYNLDRCWSVALRKPCVALDSEDPWTSIDCPWPQDITEYESGNVSMGSTFSTVKSFLQGDISGGFSIQTLRAKASAIFSRADQLSASWRYRLSVDAYPEEFRTLELTINRFIPTIIPIHQLNATLPEEKHTLIVVHTLIQVAVLQLYQRFAQDDPVTYDKCSAAAKACATITKYISEQDYDYLDPIIGSCWTTVAEWLIREIVNIESAWPITMDSSDVRNDIAAILYAMNSLNTRFPVLGIAVSKIQKKMAEL</sequence>
<protein>
    <recommendedName>
        <fullName evidence="7">Zn(2)-C6 fungal-type domain-containing protein</fullName>
    </recommendedName>
</protein>
<gene>
    <name evidence="8" type="ORF">BDP27DRAFT_1328692</name>
</gene>
<dbReference type="InterPro" id="IPR007219">
    <property type="entry name" value="XnlR_reg_dom"/>
</dbReference>
<feature type="region of interest" description="Disordered" evidence="6">
    <location>
        <begin position="92"/>
        <end position="135"/>
    </location>
</feature>
<dbReference type="PANTHER" id="PTHR47338">
    <property type="entry name" value="ZN(II)2CYS6 TRANSCRIPTION FACTOR (EUROFUNG)-RELATED"/>
    <property type="match status" value="1"/>
</dbReference>
<evidence type="ECO:0000313" key="9">
    <source>
        <dbReference type="Proteomes" id="UP000772434"/>
    </source>
</evidence>
<dbReference type="GO" id="GO:0006351">
    <property type="term" value="P:DNA-templated transcription"/>
    <property type="evidence" value="ECO:0007669"/>
    <property type="project" value="InterPro"/>
</dbReference>
<dbReference type="Pfam" id="PF00172">
    <property type="entry name" value="Zn_clus"/>
    <property type="match status" value="1"/>
</dbReference>
<reference evidence="8" key="1">
    <citation type="submission" date="2020-11" db="EMBL/GenBank/DDBJ databases">
        <authorList>
            <consortium name="DOE Joint Genome Institute"/>
            <person name="Ahrendt S."/>
            <person name="Riley R."/>
            <person name="Andreopoulos W."/>
            <person name="Labutti K."/>
            <person name="Pangilinan J."/>
            <person name="Ruiz-Duenas F.J."/>
            <person name="Barrasa J.M."/>
            <person name="Sanchez-Garcia M."/>
            <person name="Camarero S."/>
            <person name="Miyauchi S."/>
            <person name="Serrano A."/>
            <person name="Linde D."/>
            <person name="Babiker R."/>
            <person name="Drula E."/>
            <person name="Ayuso-Fernandez I."/>
            <person name="Pacheco R."/>
            <person name="Padilla G."/>
            <person name="Ferreira P."/>
            <person name="Barriuso J."/>
            <person name="Kellner H."/>
            <person name="Castanera R."/>
            <person name="Alfaro M."/>
            <person name="Ramirez L."/>
            <person name="Pisabarro A.G."/>
            <person name="Kuo A."/>
            <person name="Tritt A."/>
            <person name="Lipzen A."/>
            <person name="He G."/>
            <person name="Yan M."/>
            <person name="Ng V."/>
            <person name="Cullen D."/>
            <person name="Martin F."/>
            <person name="Rosso M.-N."/>
            <person name="Henrissat B."/>
            <person name="Hibbett D."/>
            <person name="Martinez A.T."/>
            <person name="Grigoriev I.V."/>
        </authorList>
    </citation>
    <scope>NUCLEOTIDE SEQUENCE</scope>
    <source>
        <strain evidence="8">AH 40177</strain>
    </source>
</reference>
<dbReference type="InterPro" id="IPR036864">
    <property type="entry name" value="Zn2-C6_fun-type_DNA-bd_sf"/>
</dbReference>
<evidence type="ECO:0000256" key="3">
    <source>
        <dbReference type="ARBA" id="ARBA00023015"/>
    </source>
</evidence>
<dbReference type="GO" id="GO:0008270">
    <property type="term" value="F:zinc ion binding"/>
    <property type="evidence" value="ECO:0007669"/>
    <property type="project" value="InterPro"/>
</dbReference>
<evidence type="ECO:0000313" key="8">
    <source>
        <dbReference type="EMBL" id="KAF9067493.1"/>
    </source>
</evidence>
<dbReference type="PROSITE" id="PS50048">
    <property type="entry name" value="ZN2_CY6_FUNGAL_2"/>
    <property type="match status" value="1"/>
</dbReference>
<dbReference type="GO" id="GO:0000981">
    <property type="term" value="F:DNA-binding transcription factor activity, RNA polymerase II-specific"/>
    <property type="evidence" value="ECO:0007669"/>
    <property type="project" value="InterPro"/>
</dbReference>
<evidence type="ECO:0000256" key="2">
    <source>
        <dbReference type="ARBA" id="ARBA00022723"/>
    </source>
</evidence>
<proteinExistence type="predicted"/>
<dbReference type="GO" id="GO:0003677">
    <property type="term" value="F:DNA binding"/>
    <property type="evidence" value="ECO:0007669"/>
    <property type="project" value="InterPro"/>
</dbReference>
<evidence type="ECO:0000259" key="7">
    <source>
        <dbReference type="PROSITE" id="PS50048"/>
    </source>
</evidence>
<keyword evidence="2" id="KW-0479">Metal-binding</keyword>
<feature type="domain" description="Zn(2)-C6 fungal-type" evidence="7">
    <location>
        <begin position="18"/>
        <end position="50"/>
    </location>
</feature>
<dbReference type="GO" id="GO:0005634">
    <property type="term" value="C:nucleus"/>
    <property type="evidence" value="ECO:0007669"/>
    <property type="project" value="UniProtKB-SubCell"/>
</dbReference>
<dbReference type="SMART" id="SM00066">
    <property type="entry name" value="GAL4"/>
    <property type="match status" value="1"/>
</dbReference>
<evidence type="ECO:0000256" key="6">
    <source>
        <dbReference type="SAM" id="MobiDB-lite"/>
    </source>
</evidence>
<dbReference type="PANTHER" id="PTHR47338:SF29">
    <property type="entry name" value="ZN(2)-C6 FUNGAL-TYPE DOMAIN-CONTAINING PROTEIN"/>
    <property type="match status" value="1"/>
</dbReference>
<dbReference type="Gene3D" id="4.10.240.10">
    <property type="entry name" value="Zn(2)-C6 fungal-type DNA-binding domain"/>
    <property type="match status" value="1"/>
</dbReference>
<keyword evidence="9" id="KW-1185">Reference proteome</keyword>
<dbReference type="OrthoDB" id="2123952at2759"/>
<dbReference type="EMBL" id="JADNRY010000072">
    <property type="protein sequence ID" value="KAF9067493.1"/>
    <property type="molecule type" value="Genomic_DNA"/>
</dbReference>
<dbReference type="InterPro" id="IPR050815">
    <property type="entry name" value="TF_fung"/>
</dbReference>
<dbReference type="CDD" id="cd12148">
    <property type="entry name" value="fungal_TF_MHR"/>
    <property type="match status" value="1"/>
</dbReference>
<organism evidence="8 9">
    <name type="scientific">Rhodocollybia butyracea</name>
    <dbReference type="NCBI Taxonomy" id="206335"/>
    <lineage>
        <taxon>Eukaryota</taxon>
        <taxon>Fungi</taxon>
        <taxon>Dikarya</taxon>
        <taxon>Basidiomycota</taxon>
        <taxon>Agaricomycotina</taxon>
        <taxon>Agaricomycetes</taxon>
        <taxon>Agaricomycetidae</taxon>
        <taxon>Agaricales</taxon>
        <taxon>Marasmiineae</taxon>
        <taxon>Omphalotaceae</taxon>
        <taxon>Rhodocollybia</taxon>
    </lineage>
</organism>
<name>A0A9P5PP84_9AGAR</name>
<dbReference type="CDD" id="cd00067">
    <property type="entry name" value="GAL4"/>
    <property type="match status" value="1"/>
</dbReference>
<evidence type="ECO:0000256" key="5">
    <source>
        <dbReference type="ARBA" id="ARBA00023242"/>
    </source>
</evidence>
<dbReference type="SUPFAM" id="SSF57701">
    <property type="entry name" value="Zn2/Cys6 DNA-binding domain"/>
    <property type="match status" value="1"/>
</dbReference>
<evidence type="ECO:0000256" key="1">
    <source>
        <dbReference type="ARBA" id="ARBA00004123"/>
    </source>
</evidence>
<keyword evidence="4" id="KW-0804">Transcription</keyword>
<keyword evidence="3" id="KW-0805">Transcription regulation</keyword>
<dbReference type="CDD" id="cd14725">
    <property type="entry name" value="ZIP_Gal4-like_2"/>
    <property type="match status" value="1"/>
</dbReference>
<dbReference type="AlphaFoldDB" id="A0A9P5PP84"/>
<comment type="subcellular location">
    <subcellularLocation>
        <location evidence="1">Nucleus</location>
    </subcellularLocation>
</comment>
<dbReference type="PROSITE" id="PS00463">
    <property type="entry name" value="ZN2_CY6_FUNGAL_1"/>
    <property type="match status" value="1"/>
</dbReference>
<feature type="compositionally biased region" description="Low complexity" evidence="6">
    <location>
        <begin position="93"/>
        <end position="116"/>
    </location>
</feature>
<dbReference type="Proteomes" id="UP000772434">
    <property type="component" value="Unassembled WGS sequence"/>
</dbReference>
<accession>A0A9P5PP84</accession>